<sequence length="203" mass="22259">MTLSTLALLRGRTLAREGGKLLVRPAPSPEEARGLAPLKRPLLALLEEGGTIQGDDLLGSLHLLAALLAAKEGIPPMTWATFYYQGRPEPERVLVPGPNLLPSLLWRARNLPEPRRVHLAATDGGLILDLEAPLEAFLRVEGSGLEVYAWPEERMREYLQAAALGREPRPVVLELGGRAFRTLSWPEPIFTPLYGPQVELAEA</sequence>
<evidence type="ECO:0000313" key="1">
    <source>
        <dbReference type="EMBL" id="TBH20114.1"/>
    </source>
</evidence>
<reference evidence="1 2" key="1">
    <citation type="submission" date="2019-02" db="EMBL/GenBank/DDBJ databases">
        <title>Thermus sp. a novel from hot spring.</title>
        <authorList>
            <person name="Zhao Z."/>
        </authorList>
    </citation>
    <scope>NUCLEOTIDE SEQUENCE [LARGE SCALE GENOMIC DNA]</scope>
    <source>
        <strain evidence="1 2">CFH 72773T</strain>
    </source>
</reference>
<keyword evidence="2" id="KW-1185">Reference proteome</keyword>
<proteinExistence type="predicted"/>
<accession>A0A4Q9B3J7</accession>
<organism evidence="1 2">
    <name type="scientific">Thermus thermamylovorans</name>
    <dbReference type="NCBI Taxonomy" id="2509362"/>
    <lineage>
        <taxon>Bacteria</taxon>
        <taxon>Thermotogati</taxon>
        <taxon>Deinococcota</taxon>
        <taxon>Deinococci</taxon>
        <taxon>Thermales</taxon>
        <taxon>Thermaceae</taxon>
        <taxon>Thermus</taxon>
    </lineage>
</organism>
<gene>
    <name evidence="1" type="ORF">ETP66_08200</name>
</gene>
<dbReference type="AlphaFoldDB" id="A0A4Q9B3J7"/>
<dbReference type="OrthoDB" id="9828824at2"/>
<comment type="caution">
    <text evidence="1">The sequence shown here is derived from an EMBL/GenBank/DDBJ whole genome shotgun (WGS) entry which is preliminary data.</text>
</comment>
<protein>
    <submittedName>
        <fullName evidence="1">Uncharacterized protein</fullName>
    </submittedName>
</protein>
<dbReference type="RefSeq" id="WP_130842149.1">
    <property type="nucleotide sequence ID" value="NZ_SIJL01000009.1"/>
</dbReference>
<dbReference type="Proteomes" id="UP000292858">
    <property type="component" value="Unassembled WGS sequence"/>
</dbReference>
<name>A0A4Q9B3J7_9DEIN</name>
<evidence type="ECO:0000313" key="2">
    <source>
        <dbReference type="Proteomes" id="UP000292858"/>
    </source>
</evidence>
<dbReference type="EMBL" id="SIJL01000009">
    <property type="protein sequence ID" value="TBH20114.1"/>
    <property type="molecule type" value="Genomic_DNA"/>
</dbReference>